<evidence type="ECO:0000256" key="3">
    <source>
        <dbReference type="SAM" id="Phobius"/>
    </source>
</evidence>
<gene>
    <name evidence="4" type="ORF">DY000_02022837</name>
</gene>
<evidence type="ECO:0000256" key="1">
    <source>
        <dbReference type="SAM" id="Coils"/>
    </source>
</evidence>
<keyword evidence="3" id="KW-0472">Membrane</keyword>
<keyword evidence="3" id="KW-1133">Transmembrane helix</keyword>
<dbReference type="EMBL" id="QGKV02000299">
    <property type="protein sequence ID" value="KAF3593572.1"/>
    <property type="molecule type" value="Genomic_DNA"/>
</dbReference>
<evidence type="ECO:0000313" key="5">
    <source>
        <dbReference type="Proteomes" id="UP000266723"/>
    </source>
</evidence>
<feature type="region of interest" description="Disordered" evidence="2">
    <location>
        <begin position="593"/>
        <end position="616"/>
    </location>
</feature>
<protein>
    <submittedName>
        <fullName evidence="4">Uncharacterized protein</fullName>
    </submittedName>
</protein>
<evidence type="ECO:0000313" key="4">
    <source>
        <dbReference type="EMBL" id="KAF3593572.1"/>
    </source>
</evidence>
<name>A0ABQ7E9P3_BRACR</name>
<sequence>MFRKTDVVGVISLRYFQKSSDIFVVNANGVSIYVSSVSMIISVDSILILIFQGPAWRLEEMIPGYFFPNSLPLIYRFCHRSRGITCALKSIRVAHSQQAPLRQDPVPLILLSWVPLEPELILNPDLVLGSSSISTRVHSRRRVGNEVCESMDSSESYLDLTAKIEELRNATVGEAPPSPGGDRFSPVGPLSVIGVEEVVSWRRKFRLPDDVTTRIPRPCDRVSDFELGEVPVYEGFFESGFRDQVPSLVAEISKDLPWAEESSFLEDLDSYAESRLLLCLFLDSLPIVMSRSDYPSGRDTVEQLLELPLERHEVSFLVSDEALNRCSIRDVMSGSRGDEALAEYKKTLETMSTRKAAAKRTAPVEDEEVQFVGSSRRQATTFTATSFSKKKSKVSALKSSPPVSDNWSKVLANLNTKAFPLTAACLASDGDSSMAIRSLQGDRLQAASQLFHLGERMEDKTTAQAEVDALTAQLREEKDAVLAKEREIKALKLKVQNQEEALERVAMENASLQKQLDHKEEDICELRYAAEVFDDEKAMAVNGAKVVACWELMREWLHRHSWEPAAALEQYKTVKTTEAEVLGLSVPFFDDEPQVPKRGGSGPHGSRCHERRRTRGSWDPGVTWRVLTSLGPEEPEIKVLKGPHYATLAEATLGTCWGISFYRSEAGHYRFPVLHAAFGRKPPSDLEGVGVGENPSARLCYFPRLEKKNIM</sequence>
<keyword evidence="3" id="KW-0812">Transmembrane</keyword>
<evidence type="ECO:0000256" key="2">
    <source>
        <dbReference type="SAM" id="MobiDB-lite"/>
    </source>
</evidence>
<organism evidence="4 5">
    <name type="scientific">Brassica cretica</name>
    <name type="common">Mustard</name>
    <dbReference type="NCBI Taxonomy" id="69181"/>
    <lineage>
        <taxon>Eukaryota</taxon>
        <taxon>Viridiplantae</taxon>
        <taxon>Streptophyta</taxon>
        <taxon>Embryophyta</taxon>
        <taxon>Tracheophyta</taxon>
        <taxon>Spermatophyta</taxon>
        <taxon>Magnoliopsida</taxon>
        <taxon>eudicotyledons</taxon>
        <taxon>Gunneridae</taxon>
        <taxon>Pentapetalae</taxon>
        <taxon>rosids</taxon>
        <taxon>malvids</taxon>
        <taxon>Brassicales</taxon>
        <taxon>Brassicaceae</taxon>
        <taxon>Brassiceae</taxon>
        <taxon>Brassica</taxon>
    </lineage>
</organism>
<keyword evidence="1" id="KW-0175">Coiled coil</keyword>
<feature type="coiled-coil region" evidence="1">
    <location>
        <begin position="460"/>
        <end position="522"/>
    </location>
</feature>
<reference evidence="4 5" key="1">
    <citation type="journal article" date="2020" name="BMC Genomics">
        <title>Intraspecific diversification of the crop wild relative Brassica cretica Lam. using demographic model selection.</title>
        <authorList>
            <person name="Kioukis A."/>
            <person name="Michalopoulou V.A."/>
            <person name="Briers L."/>
            <person name="Pirintsos S."/>
            <person name="Studholme D.J."/>
            <person name="Pavlidis P."/>
            <person name="Sarris P.F."/>
        </authorList>
    </citation>
    <scope>NUCLEOTIDE SEQUENCE [LARGE SCALE GENOMIC DNA]</scope>
    <source>
        <strain evidence="5">cv. PFS-1207/04</strain>
    </source>
</reference>
<comment type="caution">
    <text evidence="4">The sequence shown here is derived from an EMBL/GenBank/DDBJ whole genome shotgun (WGS) entry which is preliminary data.</text>
</comment>
<feature type="transmembrane region" description="Helical" evidence="3">
    <location>
        <begin position="30"/>
        <end position="51"/>
    </location>
</feature>
<keyword evidence="5" id="KW-1185">Reference proteome</keyword>
<dbReference type="Proteomes" id="UP000266723">
    <property type="component" value="Unassembled WGS sequence"/>
</dbReference>
<accession>A0ABQ7E9P3</accession>
<proteinExistence type="predicted"/>